<dbReference type="AlphaFoldDB" id="A0A7J7V579"/>
<keyword evidence="3" id="KW-1185">Reference proteome</keyword>
<gene>
    <name evidence="2" type="ORF">mMyoMyo1_020560</name>
</gene>
<sequence>MWPIDAQSGTQKQCGNTQSGASSCRSQVGRLTLLWFLCCYCQHCEHQSSPRLCAVHSRALRQQMVRLSPCLSGRTPGPWLHAEAAGQSSDDIKGRNSQLTLKTLR</sequence>
<protein>
    <submittedName>
        <fullName evidence="2">WAS/WASL interacting protein family member 3</fullName>
    </submittedName>
</protein>
<evidence type="ECO:0000313" key="2">
    <source>
        <dbReference type="EMBL" id="KAF6320337.1"/>
    </source>
</evidence>
<proteinExistence type="predicted"/>
<dbReference type="EMBL" id="JABWUV010000011">
    <property type="protein sequence ID" value="KAF6320337.1"/>
    <property type="molecule type" value="Genomic_DNA"/>
</dbReference>
<feature type="region of interest" description="Disordered" evidence="1">
    <location>
        <begin position="1"/>
        <end position="24"/>
    </location>
</feature>
<name>A0A7J7V579_MYOMY</name>
<accession>A0A7J7V579</accession>
<organism evidence="2 3">
    <name type="scientific">Myotis myotis</name>
    <name type="common">Greater mouse-eared bat</name>
    <name type="synonym">Vespertilio myotis</name>
    <dbReference type="NCBI Taxonomy" id="51298"/>
    <lineage>
        <taxon>Eukaryota</taxon>
        <taxon>Metazoa</taxon>
        <taxon>Chordata</taxon>
        <taxon>Craniata</taxon>
        <taxon>Vertebrata</taxon>
        <taxon>Euteleostomi</taxon>
        <taxon>Mammalia</taxon>
        <taxon>Eutheria</taxon>
        <taxon>Laurasiatheria</taxon>
        <taxon>Chiroptera</taxon>
        <taxon>Yangochiroptera</taxon>
        <taxon>Vespertilionidae</taxon>
        <taxon>Myotis</taxon>
    </lineage>
</organism>
<comment type="caution">
    <text evidence="2">The sequence shown here is derived from an EMBL/GenBank/DDBJ whole genome shotgun (WGS) entry which is preliminary data.</text>
</comment>
<reference evidence="2 3" key="1">
    <citation type="journal article" date="2020" name="Nature">
        <title>Six reference-quality genomes reveal evolution of bat adaptations.</title>
        <authorList>
            <person name="Jebb D."/>
            <person name="Huang Z."/>
            <person name="Pippel M."/>
            <person name="Hughes G.M."/>
            <person name="Lavrichenko K."/>
            <person name="Devanna P."/>
            <person name="Winkler S."/>
            <person name="Jermiin L.S."/>
            <person name="Skirmuntt E.C."/>
            <person name="Katzourakis A."/>
            <person name="Burkitt-Gray L."/>
            <person name="Ray D.A."/>
            <person name="Sullivan K.A.M."/>
            <person name="Roscito J.G."/>
            <person name="Kirilenko B.M."/>
            <person name="Davalos L.M."/>
            <person name="Corthals A.P."/>
            <person name="Power M.L."/>
            <person name="Jones G."/>
            <person name="Ransome R.D."/>
            <person name="Dechmann D.K.N."/>
            <person name="Locatelli A.G."/>
            <person name="Puechmaille S.J."/>
            <person name="Fedrigo O."/>
            <person name="Jarvis E.D."/>
            <person name="Hiller M."/>
            <person name="Vernes S.C."/>
            <person name="Myers E.W."/>
            <person name="Teeling E.C."/>
        </authorList>
    </citation>
    <scope>NUCLEOTIDE SEQUENCE [LARGE SCALE GENOMIC DNA]</scope>
    <source>
        <strain evidence="2">MMyoMyo1</strain>
        <tissue evidence="2">Flight muscle</tissue>
    </source>
</reference>
<evidence type="ECO:0000256" key="1">
    <source>
        <dbReference type="SAM" id="MobiDB-lite"/>
    </source>
</evidence>
<evidence type="ECO:0000313" key="3">
    <source>
        <dbReference type="Proteomes" id="UP000527355"/>
    </source>
</evidence>
<dbReference type="Proteomes" id="UP000527355">
    <property type="component" value="Unassembled WGS sequence"/>
</dbReference>
<feature type="compositionally biased region" description="Polar residues" evidence="1">
    <location>
        <begin position="7"/>
        <end position="24"/>
    </location>
</feature>